<dbReference type="AlphaFoldDB" id="A0A256A093"/>
<accession>A0A256A093</accession>
<evidence type="ECO:0000313" key="2">
    <source>
        <dbReference type="Proteomes" id="UP000216035"/>
    </source>
</evidence>
<comment type="caution">
    <text evidence="1">The sequence shown here is derived from an EMBL/GenBank/DDBJ whole genome shotgun (WGS) entry which is preliminary data.</text>
</comment>
<name>A0A256A093_9FLAO</name>
<keyword evidence="2" id="KW-1185">Reference proteome</keyword>
<organism evidence="1 2">
    <name type="scientific">Flavobacterium aurantiibacter</name>
    <dbReference type="NCBI Taxonomy" id="2023067"/>
    <lineage>
        <taxon>Bacteria</taxon>
        <taxon>Pseudomonadati</taxon>
        <taxon>Bacteroidota</taxon>
        <taxon>Flavobacteriia</taxon>
        <taxon>Flavobacteriales</taxon>
        <taxon>Flavobacteriaceae</taxon>
        <taxon>Flavobacterium</taxon>
    </lineage>
</organism>
<sequence>MKRLLCFFLFFIACTNRPSDRHDDVEEVVLRSIHVAPLKNQPYISLIQRRFSGDTAIINRFVLKISSKEYELKSYFAEANLRWVPDDTSIELLSFKKSTHSSSKAKDDSNFVIKLTQRGYQSFTFLENRNGVLYVTYFFETIFVDDSCTRLDGVLGKDDKALYSYACSRLNIKAIDFFSKEFILDSINLSCQKINCRYGTNQWQNELDTEEEKWVNENW</sequence>
<evidence type="ECO:0000313" key="1">
    <source>
        <dbReference type="EMBL" id="OYQ47153.1"/>
    </source>
</evidence>
<proteinExistence type="predicted"/>
<gene>
    <name evidence="1" type="ORF">CHX27_03585</name>
</gene>
<dbReference type="Proteomes" id="UP000216035">
    <property type="component" value="Unassembled WGS sequence"/>
</dbReference>
<protein>
    <submittedName>
        <fullName evidence="1">Uncharacterized protein</fullName>
    </submittedName>
</protein>
<reference evidence="1 2" key="1">
    <citation type="submission" date="2017-07" db="EMBL/GenBank/DDBJ databases">
        <title>Flavobacterium cyanobacteriorum sp. nov., isolated from cyanobacterial aggregates in a eutrophic lake.</title>
        <authorList>
            <person name="Cai H."/>
        </authorList>
    </citation>
    <scope>NUCLEOTIDE SEQUENCE [LARGE SCALE GENOMIC DNA]</scope>
    <source>
        <strain evidence="1 2">TH167</strain>
    </source>
</reference>
<dbReference type="EMBL" id="NOXX01000152">
    <property type="protein sequence ID" value="OYQ47153.1"/>
    <property type="molecule type" value="Genomic_DNA"/>
</dbReference>